<keyword evidence="7" id="KW-1185">Reference proteome</keyword>
<evidence type="ECO:0000313" key="7">
    <source>
        <dbReference type="Proteomes" id="UP000326939"/>
    </source>
</evidence>
<keyword evidence="4 5" id="KW-0472">Membrane</keyword>
<reference evidence="7" key="1">
    <citation type="journal article" date="2019" name="Gigascience">
        <title>De novo genome assembly of the endangered Acer yangbiense, a plant species with extremely small populations endemic to Yunnan Province, China.</title>
        <authorList>
            <person name="Yang J."/>
            <person name="Wariss H.M."/>
            <person name="Tao L."/>
            <person name="Zhang R."/>
            <person name="Yun Q."/>
            <person name="Hollingsworth P."/>
            <person name="Dao Z."/>
            <person name="Luo G."/>
            <person name="Guo H."/>
            <person name="Ma Y."/>
            <person name="Sun W."/>
        </authorList>
    </citation>
    <scope>NUCLEOTIDE SEQUENCE [LARGE SCALE GENOMIC DNA]</scope>
    <source>
        <strain evidence="7">cv. br00</strain>
    </source>
</reference>
<feature type="transmembrane region" description="Helical" evidence="5">
    <location>
        <begin position="146"/>
        <end position="167"/>
    </location>
</feature>
<evidence type="ECO:0000256" key="1">
    <source>
        <dbReference type="ARBA" id="ARBA00004141"/>
    </source>
</evidence>
<dbReference type="InterPro" id="IPR005178">
    <property type="entry name" value="Ostalpha/TMEM184C"/>
</dbReference>
<name>A0A5N5N096_9ROSI</name>
<sequence length="357" mass="41443">MDFSKMDRGQITLFGCGFCVLLSLHFTVQLLSQHLFYWKNPKEQKAIIIIILMAPIYAVDSYVGLLDIQGSKAFFTFLDSVKECYEALVIAKFLALMYSYLKISISKNIVPDEVKGREIHHSFPMTLFVPRTARLDHRNLVLLKHWTWQFVIIRPICSILMITLQMLGIYPNWLSWTITIILNISVSVALYSLVLFYHVFAKELAPHKPLAKFLCIKGVVFFCFWQIVQIQILLGYLECSASDFNWLEYIRSVLRNMDTCLKKDGSFGLFLIRVLELRKLVDLLSRIDQEGIVLDMLVSAGVIRSHHFWLDVEHIQEAFQNILVILEMVVFSVLQQYAYHVGPYSGEVETKMLKKRE</sequence>
<evidence type="ECO:0000256" key="3">
    <source>
        <dbReference type="ARBA" id="ARBA00022989"/>
    </source>
</evidence>
<evidence type="ECO:0000256" key="5">
    <source>
        <dbReference type="SAM" id="Phobius"/>
    </source>
</evidence>
<evidence type="ECO:0000256" key="2">
    <source>
        <dbReference type="ARBA" id="ARBA00022692"/>
    </source>
</evidence>
<keyword evidence="2 5" id="KW-0812">Transmembrane</keyword>
<dbReference type="EMBL" id="VDCV01000004">
    <property type="protein sequence ID" value="KAB5560552.1"/>
    <property type="molecule type" value="Genomic_DNA"/>
</dbReference>
<comment type="subcellular location">
    <subcellularLocation>
        <location evidence="1">Membrane</location>
        <topology evidence="1">Multi-pass membrane protein</topology>
    </subcellularLocation>
</comment>
<organism evidence="6 7">
    <name type="scientific">Salix brachista</name>
    <dbReference type="NCBI Taxonomy" id="2182728"/>
    <lineage>
        <taxon>Eukaryota</taxon>
        <taxon>Viridiplantae</taxon>
        <taxon>Streptophyta</taxon>
        <taxon>Embryophyta</taxon>
        <taxon>Tracheophyta</taxon>
        <taxon>Spermatophyta</taxon>
        <taxon>Magnoliopsida</taxon>
        <taxon>eudicotyledons</taxon>
        <taxon>Gunneridae</taxon>
        <taxon>Pentapetalae</taxon>
        <taxon>rosids</taxon>
        <taxon>fabids</taxon>
        <taxon>Malpighiales</taxon>
        <taxon>Salicaceae</taxon>
        <taxon>Saliceae</taxon>
        <taxon>Salix</taxon>
    </lineage>
</organism>
<proteinExistence type="predicted"/>
<dbReference type="Pfam" id="PF03619">
    <property type="entry name" value="Solute_trans_a"/>
    <property type="match status" value="2"/>
</dbReference>
<dbReference type="AlphaFoldDB" id="A0A5N5N096"/>
<feature type="transmembrane region" description="Helical" evidence="5">
    <location>
        <begin position="213"/>
        <end position="237"/>
    </location>
</feature>
<dbReference type="SMART" id="SM01417">
    <property type="entry name" value="Solute_trans_a"/>
    <property type="match status" value="1"/>
</dbReference>
<dbReference type="GO" id="GO:0016020">
    <property type="term" value="C:membrane"/>
    <property type="evidence" value="ECO:0007669"/>
    <property type="project" value="UniProtKB-SubCell"/>
</dbReference>
<feature type="transmembrane region" description="Helical" evidence="5">
    <location>
        <begin position="12"/>
        <end position="31"/>
    </location>
</feature>
<feature type="transmembrane region" description="Helical" evidence="5">
    <location>
        <begin position="46"/>
        <end position="65"/>
    </location>
</feature>
<evidence type="ECO:0000313" key="6">
    <source>
        <dbReference type="EMBL" id="KAB5560552.1"/>
    </source>
</evidence>
<accession>A0A5N5N096</accession>
<protein>
    <submittedName>
        <fullName evidence="6">Uncharacterized protein</fullName>
    </submittedName>
</protein>
<keyword evidence="3 5" id="KW-1133">Transmembrane helix</keyword>
<dbReference type="PANTHER" id="PTHR23423">
    <property type="entry name" value="ORGANIC SOLUTE TRANSPORTER-RELATED"/>
    <property type="match status" value="1"/>
</dbReference>
<gene>
    <name evidence="6" type="ORF">DKX38_005509</name>
</gene>
<evidence type="ECO:0000256" key="4">
    <source>
        <dbReference type="ARBA" id="ARBA00023136"/>
    </source>
</evidence>
<feature type="transmembrane region" description="Helical" evidence="5">
    <location>
        <begin position="173"/>
        <end position="201"/>
    </location>
</feature>
<dbReference type="Proteomes" id="UP000326939">
    <property type="component" value="Chromosome 4"/>
</dbReference>
<comment type="caution">
    <text evidence="6">The sequence shown here is derived from an EMBL/GenBank/DDBJ whole genome shotgun (WGS) entry which is preliminary data.</text>
</comment>